<keyword evidence="2" id="KW-0472">Membrane</keyword>
<comment type="caution">
    <text evidence="3">The sequence shown here is derived from an EMBL/GenBank/DDBJ whole genome shotgun (WGS) entry which is preliminary data.</text>
</comment>
<dbReference type="EMBL" id="BAAAKK010000005">
    <property type="protein sequence ID" value="GAA1425423.1"/>
    <property type="molecule type" value="Genomic_DNA"/>
</dbReference>
<proteinExistence type="predicted"/>
<keyword evidence="4" id="KW-1185">Reference proteome</keyword>
<feature type="coiled-coil region" evidence="1">
    <location>
        <begin position="49"/>
        <end position="76"/>
    </location>
</feature>
<dbReference type="Proteomes" id="UP001501266">
    <property type="component" value="Unassembled WGS sequence"/>
</dbReference>
<gene>
    <name evidence="3" type="ORF">GCM10009640_23970</name>
</gene>
<evidence type="ECO:0000313" key="4">
    <source>
        <dbReference type="Proteomes" id="UP001501266"/>
    </source>
</evidence>
<protein>
    <recommendedName>
        <fullName evidence="5">DUF4041 domain-containing protein</fullName>
    </recommendedName>
</protein>
<dbReference type="RefSeq" id="WP_343920708.1">
    <property type="nucleotide sequence ID" value="NZ_BAAAKK010000005.1"/>
</dbReference>
<reference evidence="4" key="1">
    <citation type="journal article" date="2019" name="Int. J. Syst. Evol. Microbiol.">
        <title>The Global Catalogue of Microorganisms (GCM) 10K type strain sequencing project: providing services to taxonomists for standard genome sequencing and annotation.</title>
        <authorList>
            <consortium name="The Broad Institute Genomics Platform"/>
            <consortium name="The Broad Institute Genome Sequencing Center for Infectious Disease"/>
            <person name="Wu L."/>
            <person name="Ma J."/>
        </authorList>
    </citation>
    <scope>NUCLEOTIDE SEQUENCE [LARGE SCALE GENOMIC DNA]</scope>
    <source>
        <strain evidence="4">JCM 12398</strain>
    </source>
</reference>
<keyword evidence="2" id="KW-1133">Transmembrane helix</keyword>
<sequence>MDPVVLALVAEWWWIAPAGAGAGALGVVGVRRSRPAGRRLELHAAVHDVRQAQDAVTRSRADLKIARAELLRAQAEQSAARVGIGAVLEAKRRVQAAERGVKVAIAELKARRASVQAARATLPAGRAPLEAMPLARLRAEHDRLTARWIAYETDPAMAIDFPAMSDASSPALQEFLRAQRVALELRPASVATRMAPSEFAAYRDAVRRATHAFDAAEHAARGGDDGQSSIADRGDWSTLAQELLDTAQSAIARSAEAWQRGERGRRRRPQV</sequence>
<name>A0ABP4JMT4_9MICO</name>
<keyword evidence="1" id="KW-0175">Coiled coil</keyword>
<evidence type="ECO:0000313" key="3">
    <source>
        <dbReference type="EMBL" id="GAA1425423.1"/>
    </source>
</evidence>
<evidence type="ECO:0008006" key="5">
    <source>
        <dbReference type="Google" id="ProtNLM"/>
    </source>
</evidence>
<evidence type="ECO:0000256" key="1">
    <source>
        <dbReference type="SAM" id="Coils"/>
    </source>
</evidence>
<evidence type="ECO:0000256" key="2">
    <source>
        <dbReference type="SAM" id="Phobius"/>
    </source>
</evidence>
<organism evidence="3 4">
    <name type="scientific">Agrococcus citreus</name>
    <dbReference type="NCBI Taxonomy" id="84643"/>
    <lineage>
        <taxon>Bacteria</taxon>
        <taxon>Bacillati</taxon>
        <taxon>Actinomycetota</taxon>
        <taxon>Actinomycetes</taxon>
        <taxon>Micrococcales</taxon>
        <taxon>Microbacteriaceae</taxon>
        <taxon>Agrococcus</taxon>
    </lineage>
</organism>
<keyword evidence="2" id="KW-0812">Transmembrane</keyword>
<feature type="transmembrane region" description="Helical" evidence="2">
    <location>
        <begin position="12"/>
        <end position="30"/>
    </location>
</feature>
<accession>A0ABP4JMT4</accession>